<comment type="caution">
    <text evidence="14">The sequence shown here is derived from an EMBL/GenBank/DDBJ whole genome shotgun (WGS) entry which is preliminary data.</text>
</comment>
<keyword evidence="6 11" id="KW-0812">Transmembrane</keyword>
<comment type="subcellular location">
    <subcellularLocation>
        <location evidence="1">Cell membrane</location>
        <topology evidence="1">Multi-pass membrane protein</topology>
    </subcellularLocation>
</comment>
<dbReference type="Proteomes" id="UP000034448">
    <property type="component" value="Unassembled WGS sequence"/>
</dbReference>
<dbReference type="GO" id="GO:0032153">
    <property type="term" value="C:cell division site"/>
    <property type="evidence" value="ECO:0007669"/>
    <property type="project" value="TreeGrafter"/>
</dbReference>
<feature type="transmembrane region" description="Helical" evidence="11">
    <location>
        <begin position="217"/>
        <end position="239"/>
    </location>
</feature>
<dbReference type="Gene3D" id="3.30.70.3040">
    <property type="match status" value="1"/>
</dbReference>
<dbReference type="PIRSF" id="PIRSF003097">
    <property type="entry name" value="FtsX"/>
    <property type="match status" value="1"/>
</dbReference>
<protein>
    <recommendedName>
        <fullName evidence="3 10">Cell division protein FtsX</fullName>
    </recommendedName>
</protein>
<evidence type="ECO:0000256" key="2">
    <source>
        <dbReference type="ARBA" id="ARBA00007379"/>
    </source>
</evidence>
<evidence type="ECO:0000256" key="9">
    <source>
        <dbReference type="ARBA" id="ARBA00023306"/>
    </source>
</evidence>
<keyword evidence="4 10" id="KW-1003">Cell membrane</keyword>
<gene>
    <name evidence="14" type="ORF">US28_C0001G0015</name>
</gene>
<dbReference type="PANTHER" id="PTHR47755">
    <property type="entry name" value="CELL DIVISION PROTEIN FTSX"/>
    <property type="match status" value="1"/>
</dbReference>
<accession>A0A0G0FRD2</accession>
<evidence type="ECO:0000313" key="14">
    <source>
        <dbReference type="EMBL" id="KKQ16425.1"/>
    </source>
</evidence>
<evidence type="ECO:0000256" key="3">
    <source>
        <dbReference type="ARBA" id="ARBA00021907"/>
    </source>
</evidence>
<feature type="transmembrane region" description="Helical" evidence="11">
    <location>
        <begin position="259"/>
        <end position="283"/>
    </location>
</feature>
<dbReference type="InterPro" id="IPR003838">
    <property type="entry name" value="ABC3_permease_C"/>
</dbReference>
<keyword evidence="5 10" id="KW-0132">Cell division</keyword>
<dbReference type="AlphaFoldDB" id="A0A0G0FRD2"/>
<dbReference type="Pfam" id="PF02687">
    <property type="entry name" value="FtsX"/>
    <property type="match status" value="1"/>
</dbReference>
<evidence type="ECO:0000256" key="7">
    <source>
        <dbReference type="ARBA" id="ARBA00022989"/>
    </source>
</evidence>
<dbReference type="GO" id="GO:0051301">
    <property type="term" value="P:cell division"/>
    <property type="evidence" value="ECO:0007669"/>
    <property type="project" value="UniProtKB-KW"/>
</dbReference>
<evidence type="ECO:0000259" key="12">
    <source>
        <dbReference type="Pfam" id="PF02687"/>
    </source>
</evidence>
<name>A0A0G0FRD2_9BACT</name>
<feature type="domain" description="FtsX extracellular" evidence="13">
    <location>
        <begin position="57"/>
        <end position="145"/>
    </location>
</feature>
<proteinExistence type="inferred from homology"/>
<comment type="similarity">
    <text evidence="2 10">Belongs to the ABC-4 integral membrane protein family. FtsX subfamily.</text>
</comment>
<dbReference type="PANTHER" id="PTHR47755:SF1">
    <property type="entry name" value="CELL DIVISION PROTEIN FTSX"/>
    <property type="match status" value="1"/>
</dbReference>
<evidence type="ECO:0000256" key="1">
    <source>
        <dbReference type="ARBA" id="ARBA00004651"/>
    </source>
</evidence>
<keyword evidence="8 10" id="KW-0472">Membrane</keyword>
<sequence>MSLIKTVRRNIRRTPYQAMAVSMIMFLTFLTLIIFMIVAIGSQKILQYYESKPQAIAFFKDGATEQDIRVIENALVQTGRVTNLKFVSKQQALEIYKDRNKNNPTLLELVTANILPASLEISTTSPKDLEPIAQILEREPVIEEVAVPEDVIKSLTDATGFVRFMGVIVVGFLLVFSLLVLLMVIGFKIRVKRNEIEIMKLLGASTWFIRSPFLLEGIAYCLIGAVLGWAGSILAIWYITPFMEQPLSEVKILPVSPLLYLTLLGVATAAAVVVGFIGSYGAVRRYLKL</sequence>
<evidence type="ECO:0000256" key="8">
    <source>
        <dbReference type="ARBA" id="ARBA00023136"/>
    </source>
</evidence>
<evidence type="ECO:0000256" key="10">
    <source>
        <dbReference type="PIRNR" id="PIRNR003097"/>
    </source>
</evidence>
<dbReference type="InterPro" id="IPR040690">
    <property type="entry name" value="FtsX_ECD"/>
</dbReference>
<organism evidence="14 15">
    <name type="scientific">Candidatus Daviesbacteria bacterium GW2011_GWA1_36_8</name>
    <dbReference type="NCBI Taxonomy" id="1618417"/>
    <lineage>
        <taxon>Bacteria</taxon>
        <taxon>Candidatus Daviesiibacteriota</taxon>
    </lineage>
</organism>
<dbReference type="EMBL" id="LBSJ01000001">
    <property type="protein sequence ID" value="KKQ16425.1"/>
    <property type="molecule type" value="Genomic_DNA"/>
</dbReference>
<evidence type="ECO:0000256" key="4">
    <source>
        <dbReference type="ARBA" id="ARBA00022475"/>
    </source>
</evidence>
<reference evidence="14 15" key="1">
    <citation type="journal article" date="2015" name="Nature">
        <title>rRNA introns, odd ribosomes, and small enigmatic genomes across a large radiation of phyla.</title>
        <authorList>
            <person name="Brown C.T."/>
            <person name="Hug L.A."/>
            <person name="Thomas B.C."/>
            <person name="Sharon I."/>
            <person name="Castelle C.J."/>
            <person name="Singh A."/>
            <person name="Wilkins M.J."/>
            <person name="Williams K.H."/>
            <person name="Banfield J.F."/>
        </authorList>
    </citation>
    <scope>NUCLEOTIDE SEQUENCE [LARGE SCALE GENOMIC DNA]</scope>
</reference>
<evidence type="ECO:0000256" key="6">
    <source>
        <dbReference type="ARBA" id="ARBA00022692"/>
    </source>
</evidence>
<dbReference type="Pfam" id="PF18075">
    <property type="entry name" value="FtsX_ECD"/>
    <property type="match status" value="1"/>
</dbReference>
<evidence type="ECO:0000256" key="11">
    <source>
        <dbReference type="SAM" id="Phobius"/>
    </source>
</evidence>
<feature type="transmembrane region" description="Helical" evidence="11">
    <location>
        <begin position="20"/>
        <end position="41"/>
    </location>
</feature>
<dbReference type="InterPro" id="IPR004513">
    <property type="entry name" value="FtsX"/>
</dbReference>
<dbReference type="GO" id="GO:0005886">
    <property type="term" value="C:plasma membrane"/>
    <property type="evidence" value="ECO:0007669"/>
    <property type="project" value="UniProtKB-SubCell"/>
</dbReference>
<keyword evidence="9 10" id="KW-0131">Cell cycle</keyword>
<feature type="transmembrane region" description="Helical" evidence="11">
    <location>
        <begin position="164"/>
        <end position="187"/>
    </location>
</feature>
<evidence type="ECO:0000256" key="5">
    <source>
        <dbReference type="ARBA" id="ARBA00022618"/>
    </source>
</evidence>
<evidence type="ECO:0000259" key="13">
    <source>
        <dbReference type="Pfam" id="PF18075"/>
    </source>
</evidence>
<feature type="domain" description="ABC3 transporter permease C-terminal" evidence="12">
    <location>
        <begin position="168"/>
        <end position="285"/>
    </location>
</feature>
<evidence type="ECO:0000313" key="15">
    <source>
        <dbReference type="Proteomes" id="UP000034448"/>
    </source>
</evidence>
<keyword evidence="7 11" id="KW-1133">Transmembrane helix</keyword>